<evidence type="ECO:0000313" key="2">
    <source>
        <dbReference type="EMBL" id="MFD1050970.1"/>
    </source>
</evidence>
<feature type="region of interest" description="Disordered" evidence="1">
    <location>
        <begin position="1"/>
        <end position="20"/>
    </location>
</feature>
<dbReference type="EMBL" id="JBHTIS010003231">
    <property type="protein sequence ID" value="MFD1050970.1"/>
    <property type="molecule type" value="Genomic_DNA"/>
</dbReference>
<keyword evidence="3" id="KW-1185">Reference proteome</keyword>
<protein>
    <submittedName>
        <fullName evidence="2">Uncharacterized protein</fullName>
    </submittedName>
</protein>
<organism evidence="2 3">
    <name type="scientific">Kibdelosporangium lantanae</name>
    <dbReference type="NCBI Taxonomy" id="1497396"/>
    <lineage>
        <taxon>Bacteria</taxon>
        <taxon>Bacillati</taxon>
        <taxon>Actinomycetota</taxon>
        <taxon>Actinomycetes</taxon>
        <taxon>Pseudonocardiales</taxon>
        <taxon>Pseudonocardiaceae</taxon>
        <taxon>Kibdelosporangium</taxon>
    </lineage>
</organism>
<feature type="compositionally biased region" description="Polar residues" evidence="1">
    <location>
        <begin position="36"/>
        <end position="48"/>
    </location>
</feature>
<comment type="caution">
    <text evidence="2">The sequence shown here is derived from an EMBL/GenBank/DDBJ whole genome shotgun (WGS) entry which is preliminary data.</text>
</comment>
<accession>A0ABW3MK47</accession>
<feature type="region of interest" description="Disordered" evidence="1">
    <location>
        <begin position="36"/>
        <end position="62"/>
    </location>
</feature>
<evidence type="ECO:0000256" key="1">
    <source>
        <dbReference type="SAM" id="MobiDB-lite"/>
    </source>
</evidence>
<sequence>MGVETLADLPEFRGRFDGNHPVSTGSESCWLTAATNSAGSTQHATTNSRTRHWDSSFTSSNR</sequence>
<reference evidence="3" key="1">
    <citation type="journal article" date="2019" name="Int. J. Syst. Evol. Microbiol.">
        <title>The Global Catalogue of Microorganisms (GCM) 10K type strain sequencing project: providing services to taxonomists for standard genome sequencing and annotation.</title>
        <authorList>
            <consortium name="The Broad Institute Genomics Platform"/>
            <consortium name="The Broad Institute Genome Sequencing Center for Infectious Disease"/>
            <person name="Wu L."/>
            <person name="Ma J."/>
        </authorList>
    </citation>
    <scope>NUCLEOTIDE SEQUENCE [LARGE SCALE GENOMIC DNA]</scope>
    <source>
        <strain evidence="3">JCM 31486</strain>
    </source>
</reference>
<dbReference type="Proteomes" id="UP001597045">
    <property type="component" value="Unassembled WGS sequence"/>
</dbReference>
<evidence type="ECO:0000313" key="3">
    <source>
        <dbReference type="Proteomes" id="UP001597045"/>
    </source>
</evidence>
<proteinExistence type="predicted"/>
<gene>
    <name evidence="2" type="ORF">ACFQ1S_38305</name>
</gene>
<name>A0ABW3MK47_9PSEU</name>